<evidence type="ECO:0000313" key="4">
    <source>
        <dbReference type="EMBL" id="KGT81411.1"/>
    </source>
</evidence>
<name>A0A0A3Y7Q1_BRAJP</name>
<evidence type="ECO:0000256" key="1">
    <source>
        <dbReference type="PIRSR" id="PIRSR605511-1"/>
    </source>
</evidence>
<dbReference type="Pfam" id="PF08450">
    <property type="entry name" value="SGL"/>
    <property type="match status" value="1"/>
</dbReference>
<feature type="binding site" evidence="2">
    <location>
        <position position="175"/>
    </location>
    <ligand>
        <name>a divalent metal cation</name>
        <dbReference type="ChEBI" id="CHEBI:60240"/>
    </ligand>
</feature>
<dbReference type="EMBL" id="JRPN01000001">
    <property type="protein sequence ID" value="KGT81411.1"/>
    <property type="molecule type" value="Genomic_DNA"/>
</dbReference>
<feature type="domain" description="SMP-30/Gluconolactonase/LRE-like region" evidence="3">
    <location>
        <begin position="17"/>
        <end position="289"/>
    </location>
</feature>
<evidence type="ECO:0000313" key="5">
    <source>
        <dbReference type="Proteomes" id="UP000030377"/>
    </source>
</evidence>
<dbReference type="RefSeq" id="WP_041953171.1">
    <property type="nucleotide sequence ID" value="NZ_JRPN01000001.1"/>
</dbReference>
<gene>
    <name evidence="4" type="ORF">MA20_01275</name>
</gene>
<evidence type="ECO:0000259" key="3">
    <source>
        <dbReference type="Pfam" id="PF08450"/>
    </source>
</evidence>
<dbReference type="InterPro" id="IPR013658">
    <property type="entry name" value="SGL"/>
</dbReference>
<comment type="cofactor">
    <cofactor evidence="2">
        <name>Zn(2+)</name>
        <dbReference type="ChEBI" id="CHEBI:29105"/>
    </cofactor>
    <text evidence="2">Binds 1 divalent metal cation per subunit.</text>
</comment>
<dbReference type="PRINTS" id="PR01790">
    <property type="entry name" value="SMP30FAMILY"/>
</dbReference>
<comment type="caution">
    <text evidence="4">The sequence shown here is derived from an EMBL/GenBank/DDBJ whole genome shotgun (WGS) entry which is preliminary data.</text>
</comment>
<protein>
    <submittedName>
        <fullName evidence="4">Gluconolaconase</fullName>
    </submittedName>
</protein>
<feature type="binding site" evidence="2">
    <location>
        <position position="126"/>
    </location>
    <ligand>
        <name>substrate</name>
    </ligand>
</feature>
<dbReference type="Proteomes" id="UP000030377">
    <property type="component" value="Unassembled WGS sequence"/>
</dbReference>
<keyword evidence="2" id="KW-0862">Zinc</keyword>
<dbReference type="PANTHER" id="PTHR47572">
    <property type="entry name" value="LIPOPROTEIN-RELATED"/>
    <property type="match status" value="1"/>
</dbReference>
<dbReference type="AlphaFoldDB" id="A0A0A3Y7Q1"/>
<dbReference type="PANTHER" id="PTHR47572:SF5">
    <property type="entry name" value="BLR2277 PROTEIN"/>
    <property type="match status" value="1"/>
</dbReference>
<sequence length="312" mass="33282">MSTATPNVRVLATDLEFPEGPVVMPDGSVVLVEIRGQRLTRVYPDGRKEIVAKVPGGPNGAALGPDGKIYICNNGGFSWIPTGKMIMPGPQPDSYLGGSIQRVDLQSGKVETVVTKCGEHDLRGPNDLVFDKHGGLWFSDLGKRRAREMDVGGMYYLKPGMTEIVEVVHGVLPANGIGLSPDENTVYIAETPTGRLWAYELSAPGTLKPREVIYRGERGKPICGLGGYQMFDSLAVEANGNVCVATLVSGCISVIAPDGTLVEQVPTGDRVTTNIAFGGPELKTAYITLSGKGELIAMDWPRGGLPLNFLNK</sequence>
<dbReference type="InterPro" id="IPR051262">
    <property type="entry name" value="SMP-30/CGR1_Lactonase"/>
</dbReference>
<dbReference type="eggNOG" id="COG3386">
    <property type="taxonomic scope" value="Bacteria"/>
</dbReference>
<dbReference type="SUPFAM" id="SSF63829">
    <property type="entry name" value="Calcium-dependent phosphotriesterase"/>
    <property type="match status" value="1"/>
</dbReference>
<dbReference type="Gene3D" id="2.120.10.30">
    <property type="entry name" value="TolB, C-terminal domain"/>
    <property type="match status" value="1"/>
</dbReference>
<dbReference type="InterPro" id="IPR005511">
    <property type="entry name" value="SMP-30"/>
</dbReference>
<feature type="binding site" evidence="2">
    <location>
        <position position="232"/>
    </location>
    <ligand>
        <name>a divalent metal cation</name>
        <dbReference type="ChEBI" id="CHEBI:60240"/>
    </ligand>
</feature>
<dbReference type="GO" id="GO:0046872">
    <property type="term" value="F:metal ion binding"/>
    <property type="evidence" value="ECO:0007669"/>
    <property type="project" value="UniProtKB-KW"/>
</dbReference>
<keyword evidence="2" id="KW-0479">Metal-binding</keyword>
<feature type="active site" description="Proton donor/acceptor" evidence="1">
    <location>
        <position position="232"/>
    </location>
</feature>
<reference evidence="4 5" key="1">
    <citation type="submission" date="2014-09" db="EMBL/GenBank/DDBJ databases">
        <title>Draft genome of Bradyrhizobium japonicum Is-34.</title>
        <authorList>
            <person name="Tsurumaru H."/>
            <person name="Yamakawa T."/>
            <person name="Hashimoto S."/>
            <person name="Okizaki K."/>
            <person name="Kanesaki Y."/>
            <person name="Yoshikawa H."/>
            <person name="Yajima S."/>
        </authorList>
    </citation>
    <scope>NUCLEOTIDE SEQUENCE [LARGE SCALE GENOMIC DNA]</scope>
    <source>
        <strain evidence="4 5">Is-34</strain>
    </source>
</reference>
<dbReference type="STRING" id="375.BKD09_RS12680"/>
<accession>A0A0A3Y7Q1</accession>
<organism evidence="4 5">
    <name type="scientific">Bradyrhizobium japonicum</name>
    <dbReference type="NCBI Taxonomy" id="375"/>
    <lineage>
        <taxon>Bacteria</taxon>
        <taxon>Pseudomonadati</taxon>
        <taxon>Pseudomonadota</taxon>
        <taxon>Alphaproteobacteria</taxon>
        <taxon>Hyphomicrobiales</taxon>
        <taxon>Nitrobacteraceae</taxon>
        <taxon>Bradyrhizobium</taxon>
    </lineage>
</organism>
<evidence type="ECO:0000256" key="2">
    <source>
        <dbReference type="PIRSR" id="PIRSR605511-2"/>
    </source>
</evidence>
<proteinExistence type="predicted"/>
<dbReference type="InterPro" id="IPR011042">
    <property type="entry name" value="6-blade_b-propeller_TolB-like"/>
</dbReference>